<evidence type="ECO:0000256" key="6">
    <source>
        <dbReference type="SAM" id="Phobius"/>
    </source>
</evidence>
<evidence type="ECO:0000256" key="3">
    <source>
        <dbReference type="ARBA" id="ARBA00022692"/>
    </source>
</evidence>
<keyword evidence="4 6" id="KW-1133">Transmembrane helix</keyword>
<dbReference type="HOGENOM" id="CLU_1239442_0_0_6"/>
<evidence type="ECO:0000256" key="4">
    <source>
        <dbReference type="ARBA" id="ARBA00022989"/>
    </source>
</evidence>
<keyword evidence="5 6" id="KW-0472">Membrane</keyword>
<comment type="subcellular location">
    <subcellularLocation>
        <location evidence="1">Cell membrane</location>
        <topology evidence="1">Multi-pass membrane protein</topology>
    </subcellularLocation>
</comment>
<protein>
    <recommendedName>
        <fullName evidence="7">RDD domain-containing protein</fullName>
    </recommendedName>
</protein>
<dbReference type="RefSeq" id="WP_011043753.1">
    <property type="nucleotide sequence ID" value="NC_003910.7"/>
</dbReference>
<evidence type="ECO:0000256" key="5">
    <source>
        <dbReference type="ARBA" id="ARBA00023136"/>
    </source>
</evidence>
<dbReference type="PANTHER" id="PTHR36115:SF4">
    <property type="entry name" value="MEMBRANE PROTEIN"/>
    <property type="match status" value="1"/>
</dbReference>
<dbReference type="InterPro" id="IPR051791">
    <property type="entry name" value="Pra-immunoreactive"/>
</dbReference>
<dbReference type="Pfam" id="PF06271">
    <property type="entry name" value="RDD"/>
    <property type="match status" value="1"/>
</dbReference>
<dbReference type="KEGG" id="cps:CPS_2964"/>
<dbReference type="AlphaFoldDB" id="Q47ZV5"/>
<feature type="transmembrane region" description="Helical" evidence="6">
    <location>
        <begin position="65"/>
        <end position="86"/>
    </location>
</feature>
<evidence type="ECO:0000313" key="9">
    <source>
        <dbReference type="Proteomes" id="UP000000547"/>
    </source>
</evidence>
<dbReference type="GO" id="GO:0005886">
    <property type="term" value="C:plasma membrane"/>
    <property type="evidence" value="ECO:0007669"/>
    <property type="project" value="UniProtKB-SubCell"/>
</dbReference>
<evidence type="ECO:0000256" key="1">
    <source>
        <dbReference type="ARBA" id="ARBA00004651"/>
    </source>
</evidence>
<dbReference type="EMBL" id="CP000083">
    <property type="protein sequence ID" value="AAZ25354.1"/>
    <property type="molecule type" value="Genomic_DNA"/>
</dbReference>
<evidence type="ECO:0000313" key="8">
    <source>
        <dbReference type="EMBL" id="AAZ25354.1"/>
    </source>
</evidence>
<organism evidence="8 9">
    <name type="scientific">Colwellia psychrerythraea (strain 34H / ATCC BAA-681)</name>
    <name type="common">Vibrio psychroerythus</name>
    <dbReference type="NCBI Taxonomy" id="167879"/>
    <lineage>
        <taxon>Bacteria</taxon>
        <taxon>Pseudomonadati</taxon>
        <taxon>Pseudomonadota</taxon>
        <taxon>Gammaproteobacteria</taxon>
        <taxon>Alteromonadales</taxon>
        <taxon>Colwelliaceae</taxon>
        <taxon>Colwellia</taxon>
    </lineage>
</organism>
<feature type="transmembrane region" description="Helical" evidence="6">
    <location>
        <begin position="98"/>
        <end position="121"/>
    </location>
</feature>
<keyword evidence="2" id="KW-1003">Cell membrane</keyword>
<dbReference type="PANTHER" id="PTHR36115">
    <property type="entry name" value="PROLINE-RICH ANTIGEN HOMOLOG-RELATED"/>
    <property type="match status" value="1"/>
</dbReference>
<keyword evidence="3 6" id="KW-0812">Transmembrane</keyword>
<feature type="transmembrane region" description="Helical" evidence="6">
    <location>
        <begin position="157"/>
        <end position="178"/>
    </location>
</feature>
<proteinExistence type="predicted"/>
<dbReference type="InterPro" id="IPR010432">
    <property type="entry name" value="RDD"/>
</dbReference>
<dbReference type="Proteomes" id="UP000000547">
    <property type="component" value="Chromosome"/>
</dbReference>
<evidence type="ECO:0000259" key="7">
    <source>
        <dbReference type="Pfam" id="PF06271"/>
    </source>
</evidence>
<dbReference type="STRING" id="167879.CPS_2964"/>
<gene>
    <name evidence="8" type="ordered locus">CPS_2964</name>
</gene>
<evidence type="ECO:0000256" key="2">
    <source>
        <dbReference type="ARBA" id="ARBA00022475"/>
    </source>
</evidence>
<name>Q47ZV5_COLP3</name>
<reference evidence="8" key="1">
    <citation type="journal article" date="2005" name="Proc. Natl. Acad. Sci. U.S.A.">
        <title>The psychrophilic lifestyle as revealed by the genome sequence of Colwellia psychrerythraea 34H through genomic and proteomic analyses.</title>
        <authorList>
            <person name="Methe B.A."/>
            <person name="Nelson K.E."/>
            <person name="Deming J.W."/>
            <person name="Momen B."/>
            <person name="Melamud E."/>
            <person name="Zhang X."/>
            <person name="Moult J."/>
            <person name="Madupu R."/>
            <person name="Nelson W.C."/>
            <person name="Dodson R.J."/>
            <person name="Brinkac L.M."/>
            <person name="Daugherty S.C."/>
            <person name="Durkin A.S."/>
            <person name="DeBoy R.T."/>
            <person name="Kolonay J.F."/>
            <person name="Sullivan S.A."/>
            <person name="Zhou L."/>
            <person name="Davidsen T.M."/>
            <person name="Wu M."/>
            <person name="Huston A.L."/>
            <person name="Lewis M."/>
            <person name="Weaver B."/>
            <person name="Weidman J.F."/>
            <person name="Khouri H."/>
            <person name="Utterback T.R."/>
            <person name="Feldblyum T.V."/>
            <person name="Fraser C.M."/>
        </authorList>
    </citation>
    <scope>NUCLEOTIDE SEQUENCE [LARGE SCALE GENOMIC DNA]</scope>
    <source>
        <strain evidence="8">34H</strain>
    </source>
</reference>
<feature type="domain" description="RDD" evidence="7">
    <location>
        <begin position="62"/>
        <end position="191"/>
    </location>
</feature>
<sequence length="199" mass="22451">MDSKIDFSSYSLNDLYSSAESIDRDVYPERAKEIDGLIRQKEAEFPEEIDTTKDIGEKATKSDRLMAAIIDGVIGIISLVPVIFYVGFDSFKEPSLSLLGILFIYGVFVTMVLHGYLLYYYGQTIGKNYMSIRIENLDGTKASLATIYFKRMLPMQLIGLIPSFGQFISGIVNPLFIFGKQRRCLHDYLAKTKVSYTGT</sequence>
<accession>Q47ZV5</accession>